<evidence type="ECO:0008006" key="3">
    <source>
        <dbReference type="Google" id="ProtNLM"/>
    </source>
</evidence>
<sequence>MIPVEKTTFGVPRFLAFIDLGYLNEAVKIAEEVFEVQAREAGNAPDQNQLGNINATRQSLYRSIFISAYACFEQNLDELCNMKREKLACLLKPNDLKDRGIARSIKYAQKALSAAIDTNKKPWVTLELLGSVRNHLVHYGPSFNDSGEHSKLYGRLQNSDLVSLRPMICFDAEQLEKVFDVLLTGVNDFSESMS</sequence>
<dbReference type="eggNOG" id="ENOG5033Z8B">
    <property type="taxonomic scope" value="Bacteria"/>
</dbReference>
<dbReference type="OrthoDB" id="7062306at2"/>
<protein>
    <recommendedName>
        <fullName evidence="3">RiboL-PSP-HEPN domain-containing protein</fullName>
    </recommendedName>
</protein>
<evidence type="ECO:0000313" key="1">
    <source>
        <dbReference type="EMBL" id="CAL17255.1"/>
    </source>
</evidence>
<proteinExistence type="predicted"/>
<evidence type="ECO:0000313" key="2">
    <source>
        <dbReference type="Proteomes" id="UP000008871"/>
    </source>
</evidence>
<dbReference type="KEGG" id="abo:ABO_1807"/>
<reference evidence="1 2" key="1">
    <citation type="journal article" date="2006" name="Nat. Biotechnol.">
        <title>Genome sequence of the ubiquitous hydrocarbon-degrading marine bacterium Alcanivorax borkumensis.</title>
        <authorList>
            <person name="Schneiker S."/>
            <person name="Martins dos Santos V.A.P."/>
            <person name="Bartels D."/>
            <person name="Bekel T."/>
            <person name="Brecht M."/>
            <person name="Buhrmester J."/>
            <person name="Chernikova T.N."/>
            <person name="Denaro R."/>
            <person name="Ferrer M."/>
            <person name="Gertler C."/>
            <person name="Goesmann A."/>
            <person name="Golyshina O.V."/>
            <person name="Kaminski F."/>
            <person name="Khachane A.N."/>
            <person name="Lang S."/>
            <person name="Linke B."/>
            <person name="McHardy A.C."/>
            <person name="Meyer F."/>
            <person name="Nechitaylo T."/>
            <person name="Puehler A."/>
            <person name="Regenhardt D."/>
            <person name="Rupp O."/>
            <person name="Sabirova J.S."/>
            <person name="Selbitschka W."/>
            <person name="Yakimov M.M."/>
            <person name="Timmis K.N."/>
            <person name="Vorhoelter F.-J."/>
            <person name="Weidner S."/>
            <person name="Kaiser O."/>
            <person name="Golyshin P.N."/>
        </authorList>
    </citation>
    <scope>NUCLEOTIDE SEQUENCE [LARGE SCALE GENOMIC DNA]</scope>
    <source>
        <strain evidence="2">ATCC 700651 / DSM 11573 / NCIMB 13689 / SK2</strain>
    </source>
</reference>
<gene>
    <name evidence="1" type="ordered locus">ABO_1807</name>
</gene>
<dbReference type="EMBL" id="AM286690">
    <property type="protein sequence ID" value="CAL17255.1"/>
    <property type="molecule type" value="Genomic_DNA"/>
</dbReference>
<dbReference type="HOGENOM" id="CLU_1609969_0_0_6"/>
<name>Q0VNJ3_ALCBS</name>
<organism evidence="1 2">
    <name type="scientific">Alcanivorax borkumensis (strain ATCC 700651 / DSM 11573 / NCIMB 13689 / SK2)</name>
    <dbReference type="NCBI Taxonomy" id="393595"/>
    <lineage>
        <taxon>Bacteria</taxon>
        <taxon>Pseudomonadati</taxon>
        <taxon>Pseudomonadota</taxon>
        <taxon>Gammaproteobacteria</taxon>
        <taxon>Oceanospirillales</taxon>
        <taxon>Alcanivoracaceae</taxon>
        <taxon>Alcanivorax</taxon>
    </lineage>
</organism>
<accession>Q0VNJ3</accession>
<dbReference type="RefSeq" id="WP_011589088.1">
    <property type="nucleotide sequence ID" value="NC_008260.1"/>
</dbReference>
<keyword evidence="2" id="KW-1185">Reference proteome</keyword>
<dbReference type="AlphaFoldDB" id="Q0VNJ3"/>
<dbReference type="Proteomes" id="UP000008871">
    <property type="component" value="Chromosome"/>
</dbReference>